<protein>
    <recommendedName>
        <fullName evidence="10">ER membrane protein complex subunit 7 beta-sandwich domain-containing protein</fullName>
    </recommendedName>
</protein>
<dbReference type="PANTHER" id="PTHR13605:SF4">
    <property type="entry name" value="ER MEMBRANE PROTEIN COMPLEX SUBUNIT 7"/>
    <property type="match status" value="1"/>
</dbReference>
<evidence type="ECO:0000256" key="3">
    <source>
        <dbReference type="ARBA" id="ARBA00022692"/>
    </source>
</evidence>
<keyword evidence="4 9" id="KW-0732">Signal</keyword>
<feature type="signal peptide" evidence="9">
    <location>
        <begin position="1"/>
        <end position="27"/>
    </location>
</feature>
<feature type="region of interest" description="Disordered" evidence="7">
    <location>
        <begin position="204"/>
        <end position="224"/>
    </location>
</feature>
<sequence>MKSIFLRPIAALTVAVVALLSLSSVSAADLSGYLVGFGENAHPRELSPQTRVLLSGGQYSSMINKDGKFIFTNVPEGTYLLEVQSPQYNYPTVKVTLAGKETKANLVSLGFDWSNNDNPLQFPLTLVPRAPTTFFIPREGFKISSLFANPMMLMMGASVLMLFVMPKLMANMDAEQMEEMQGMQDDMQMPSFEMPDISATLAKFSTGGASSSSSPQVTSGKKRQ</sequence>
<dbReference type="EMBL" id="KV442022">
    <property type="protein sequence ID" value="OAQ33095.1"/>
    <property type="molecule type" value="Genomic_DNA"/>
</dbReference>
<evidence type="ECO:0000313" key="12">
    <source>
        <dbReference type="Proteomes" id="UP000078512"/>
    </source>
</evidence>
<dbReference type="Pfam" id="PF09430">
    <property type="entry name" value="EMC7_beta-sandw"/>
    <property type="match status" value="1"/>
</dbReference>
<dbReference type="PANTHER" id="PTHR13605">
    <property type="entry name" value="ER MEMBRANE PROTEIN COMPLEX SUBUNIT 7"/>
    <property type="match status" value="1"/>
</dbReference>
<evidence type="ECO:0000256" key="9">
    <source>
        <dbReference type="SAM" id="SignalP"/>
    </source>
</evidence>
<evidence type="ECO:0000259" key="10">
    <source>
        <dbReference type="Pfam" id="PF09430"/>
    </source>
</evidence>
<dbReference type="GO" id="GO:0072546">
    <property type="term" value="C:EMC complex"/>
    <property type="evidence" value="ECO:0007669"/>
    <property type="project" value="TreeGrafter"/>
</dbReference>
<feature type="domain" description="ER membrane protein complex subunit 7 beta-sandwich" evidence="10">
    <location>
        <begin position="42"/>
        <end position="154"/>
    </location>
</feature>
<feature type="compositionally biased region" description="Polar residues" evidence="7">
    <location>
        <begin position="215"/>
        <end position="224"/>
    </location>
</feature>
<dbReference type="GO" id="GO:0030246">
    <property type="term" value="F:carbohydrate binding"/>
    <property type="evidence" value="ECO:0007669"/>
    <property type="project" value="InterPro"/>
</dbReference>
<evidence type="ECO:0000256" key="5">
    <source>
        <dbReference type="ARBA" id="ARBA00022989"/>
    </source>
</evidence>
<organism evidence="11 12">
    <name type="scientific">Linnemannia elongata AG-77</name>
    <dbReference type="NCBI Taxonomy" id="1314771"/>
    <lineage>
        <taxon>Eukaryota</taxon>
        <taxon>Fungi</taxon>
        <taxon>Fungi incertae sedis</taxon>
        <taxon>Mucoromycota</taxon>
        <taxon>Mortierellomycotina</taxon>
        <taxon>Mortierellomycetes</taxon>
        <taxon>Mortierellales</taxon>
        <taxon>Mortierellaceae</taxon>
        <taxon>Linnemannia</taxon>
    </lineage>
</organism>
<proteinExistence type="inferred from homology"/>
<evidence type="ECO:0000256" key="8">
    <source>
        <dbReference type="SAM" id="Phobius"/>
    </source>
</evidence>
<keyword evidence="6 8" id="KW-0472">Membrane</keyword>
<dbReference type="OrthoDB" id="27095at2759"/>
<evidence type="ECO:0000256" key="7">
    <source>
        <dbReference type="SAM" id="MobiDB-lite"/>
    </source>
</evidence>
<evidence type="ECO:0000256" key="1">
    <source>
        <dbReference type="ARBA" id="ARBA00004167"/>
    </source>
</evidence>
<evidence type="ECO:0000256" key="2">
    <source>
        <dbReference type="ARBA" id="ARBA00008880"/>
    </source>
</evidence>
<evidence type="ECO:0000313" key="11">
    <source>
        <dbReference type="EMBL" id="OAQ33095.1"/>
    </source>
</evidence>
<keyword evidence="12" id="KW-1185">Reference proteome</keyword>
<feature type="chain" id="PRO_5008276614" description="ER membrane protein complex subunit 7 beta-sandwich domain-containing protein" evidence="9">
    <location>
        <begin position="28"/>
        <end position="224"/>
    </location>
</feature>
<evidence type="ECO:0000256" key="6">
    <source>
        <dbReference type="ARBA" id="ARBA00023136"/>
    </source>
</evidence>
<dbReference type="AlphaFoldDB" id="A0A197K6I9"/>
<evidence type="ECO:0000256" key="4">
    <source>
        <dbReference type="ARBA" id="ARBA00022729"/>
    </source>
</evidence>
<dbReference type="InterPro" id="IPR013784">
    <property type="entry name" value="Carb-bd-like_fold"/>
</dbReference>
<comment type="subcellular location">
    <subcellularLocation>
        <location evidence="1">Membrane</location>
        <topology evidence="1">Single-pass membrane protein</topology>
    </subcellularLocation>
</comment>
<dbReference type="STRING" id="1314771.A0A197K6I9"/>
<feature type="transmembrane region" description="Helical" evidence="8">
    <location>
        <begin position="151"/>
        <end position="170"/>
    </location>
</feature>
<keyword evidence="3 8" id="KW-0812">Transmembrane</keyword>
<accession>A0A197K6I9</accession>
<dbReference type="InterPro" id="IPR019008">
    <property type="entry name" value="Beta_sandwich_EMC7"/>
</dbReference>
<keyword evidence="5 8" id="KW-1133">Transmembrane helix</keyword>
<dbReference type="Proteomes" id="UP000078512">
    <property type="component" value="Unassembled WGS sequence"/>
</dbReference>
<gene>
    <name evidence="11" type="ORF">K457DRAFT_107346</name>
</gene>
<reference evidence="11 12" key="1">
    <citation type="submission" date="2016-05" db="EMBL/GenBank/DDBJ databases">
        <title>Genome sequencing reveals origins of a unique bacterial endosymbiosis in the earliest lineages of terrestrial Fungi.</title>
        <authorList>
            <consortium name="DOE Joint Genome Institute"/>
            <person name="Uehling J."/>
            <person name="Gryganskyi A."/>
            <person name="Hameed K."/>
            <person name="Tschaplinski T."/>
            <person name="Misztal P."/>
            <person name="Wu S."/>
            <person name="Desiro A."/>
            <person name="Vande Pol N."/>
            <person name="Du Z.-Y."/>
            <person name="Zienkiewicz A."/>
            <person name="Zienkiewicz K."/>
            <person name="Morin E."/>
            <person name="Tisserant E."/>
            <person name="Splivallo R."/>
            <person name="Hainaut M."/>
            <person name="Henrissat B."/>
            <person name="Ohm R."/>
            <person name="Kuo A."/>
            <person name="Yan J."/>
            <person name="Lipzen A."/>
            <person name="Nolan M."/>
            <person name="Labutti K."/>
            <person name="Barry K."/>
            <person name="Goldstein A."/>
            <person name="Labbe J."/>
            <person name="Schadt C."/>
            <person name="Tuskan G."/>
            <person name="Grigoriev I."/>
            <person name="Martin F."/>
            <person name="Vilgalys R."/>
            <person name="Bonito G."/>
        </authorList>
    </citation>
    <scope>NUCLEOTIDE SEQUENCE [LARGE SCALE GENOMIC DNA]</scope>
    <source>
        <strain evidence="11 12">AG-77</strain>
    </source>
</reference>
<dbReference type="InterPro" id="IPR039163">
    <property type="entry name" value="EMC7"/>
</dbReference>
<dbReference type="Gene3D" id="2.60.40.1120">
    <property type="entry name" value="Carboxypeptidase-like, regulatory domain"/>
    <property type="match status" value="1"/>
</dbReference>
<dbReference type="SUPFAM" id="SSF49452">
    <property type="entry name" value="Starch-binding domain-like"/>
    <property type="match status" value="1"/>
</dbReference>
<comment type="similarity">
    <text evidence="2">Belongs to the EMC7 family.</text>
</comment>
<name>A0A197K6I9_9FUNG</name>